<organism evidence="6 7">
    <name type="scientific">Candidatus Magasanikbacteria bacterium GW2011_GWA2_50_22</name>
    <dbReference type="NCBI Taxonomy" id="1619043"/>
    <lineage>
        <taxon>Bacteria</taxon>
        <taxon>Candidatus Magasanikiibacteriota</taxon>
    </lineage>
</organism>
<dbReference type="AlphaFoldDB" id="A0A0G1WF44"/>
<keyword evidence="4" id="KW-0472">Membrane</keyword>
<dbReference type="PANTHER" id="PTHR12302">
    <property type="entry name" value="EBNA2 BINDING PROTEIN P100"/>
    <property type="match status" value="1"/>
</dbReference>
<protein>
    <submittedName>
        <fullName evidence="6">Micrococcal nuclease-like protein nuclease</fullName>
    </submittedName>
</protein>
<proteinExistence type="predicted"/>
<dbReference type="Proteomes" id="UP000033982">
    <property type="component" value="Unassembled WGS sequence"/>
</dbReference>
<dbReference type="SMART" id="SM00318">
    <property type="entry name" value="SNc"/>
    <property type="match status" value="1"/>
</dbReference>
<dbReference type="InterPro" id="IPR016071">
    <property type="entry name" value="Staphylococal_nuclease_OB-fold"/>
</dbReference>
<keyword evidence="2" id="KW-0255">Endonuclease</keyword>
<dbReference type="InterPro" id="IPR035437">
    <property type="entry name" value="SNase_OB-fold_sf"/>
</dbReference>
<keyword evidence="3" id="KW-0378">Hydrolase</keyword>
<evidence type="ECO:0000256" key="3">
    <source>
        <dbReference type="ARBA" id="ARBA00022801"/>
    </source>
</evidence>
<gene>
    <name evidence="6" type="ORF">UY58_C0008G0006</name>
</gene>
<dbReference type="EMBL" id="LCQN01000008">
    <property type="protein sequence ID" value="KKW17230.1"/>
    <property type="molecule type" value="Genomic_DNA"/>
</dbReference>
<dbReference type="PROSITE" id="PS01284">
    <property type="entry name" value="TNASE_2"/>
    <property type="match status" value="1"/>
</dbReference>
<evidence type="ECO:0000256" key="1">
    <source>
        <dbReference type="ARBA" id="ARBA00022722"/>
    </source>
</evidence>
<feature type="domain" description="TNase-like" evidence="5">
    <location>
        <begin position="102"/>
        <end position="235"/>
    </location>
</feature>
<keyword evidence="4" id="KW-1133">Transmembrane helix</keyword>
<evidence type="ECO:0000313" key="6">
    <source>
        <dbReference type="EMBL" id="KKW17230.1"/>
    </source>
</evidence>
<dbReference type="PROSITE" id="PS50830">
    <property type="entry name" value="TNASE_3"/>
    <property type="match status" value="1"/>
</dbReference>
<dbReference type="PANTHER" id="PTHR12302:SF3">
    <property type="entry name" value="SERINE_THREONINE-PROTEIN KINASE 31"/>
    <property type="match status" value="1"/>
</dbReference>
<name>A0A0G1WF44_9BACT</name>
<reference evidence="6 7" key="1">
    <citation type="journal article" date="2015" name="Nature">
        <title>rRNA introns, odd ribosomes, and small enigmatic genomes across a large radiation of phyla.</title>
        <authorList>
            <person name="Brown C.T."/>
            <person name="Hug L.A."/>
            <person name="Thomas B.C."/>
            <person name="Sharon I."/>
            <person name="Castelle C.J."/>
            <person name="Singh A."/>
            <person name="Wilkins M.J."/>
            <person name="Williams K.H."/>
            <person name="Banfield J.F."/>
        </authorList>
    </citation>
    <scope>NUCLEOTIDE SEQUENCE [LARGE SCALE GENOMIC DNA]</scope>
</reference>
<evidence type="ECO:0000259" key="5">
    <source>
        <dbReference type="PROSITE" id="PS50830"/>
    </source>
</evidence>
<evidence type="ECO:0000256" key="2">
    <source>
        <dbReference type="ARBA" id="ARBA00022759"/>
    </source>
</evidence>
<dbReference type="GO" id="GO:0004519">
    <property type="term" value="F:endonuclease activity"/>
    <property type="evidence" value="ECO:0007669"/>
    <property type="project" value="UniProtKB-KW"/>
</dbReference>
<evidence type="ECO:0000313" key="7">
    <source>
        <dbReference type="Proteomes" id="UP000033982"/>
    </source>
</evidence>
<dbReference type="SUPFAM" id="SSF50199">
    <property type="entry name" value="Staphylococcal nuclease"/>
    <property type="match status" value="1"/>
</dbReference>
<keyword evidence="1" id="KW-0540">Nuclease</keyword>
<keyword evidence="4" id="KW-0812">Transmembrane</keyword>
<evidence type="ECO:0000256" key="4">
    <source>
        <dbReference type="SAM" id="Phobius"/>
    </source>
</evidence>
<dbReference type="Gene3D" id="2.40.50.90">
    <property type="match status" value="1"/>
</dbReference>
<dbReference type="CDD" id="cd00175">
    <property type="entry name" value="SNc"/>
    <property type="match status" value="1"/>
</dbReference>
<accession>A0A0G1WF44</accession>
<comment type="caution">
    <text evidence="6">The sequence shown here is derived from an EMBL/GenBank/DDBJ whole genome shotgun (WGS) entry which is preliminary data.</text>
</comment>
<dbReference type="GO" id="GO:0003676">
    <property type="term" value="F:nucleic acid binding"/>
    <property type="evidence" value="ECO:0007669"/>
    <property type="project" value="InterPro"/>
</dbReference>
<sequence length="237" mass="26924">MVLSKLALTVLLIRLRLSLFMSRYLARTCPKCKNYFAVVIPVPLDGSKEVPINANCLKCGFKLAWKMVQGKRQTYSLALRIVALAVFFLFLISSLAVSQQTGSQHRTIKRVVDGDTLVLENGERVRLIGVDTPETKHPNKPVQRFGKEATAFTQKMVQGKSVRVEFEQGYAPTGHKDKYGRTLAYVFLEDGTFLNAEIVKQGYGHAYTRFPFRYLKEFRQLEREAREQGKGLWAKGD</sequence>
<feature type="transmembrane region" description="Helical" evidence="4">
    <location>
        <begin position="77"/>
        <end position="97"/>
    </location>
</feature>
<dbReference type="InterPro" id="IPR002071">
    <property type="entry name" value="Thermonucl_AS"/>
</dbReference>
<dbReference type="Pfam" id="PF00565">
    <property type="entry name" value="SNase"/>
    <property type="match status" value="1"/>
</dbReference>
<dbReference type="GO" id="GO:0016787">
    <property type="term" value="F:hydrolase activity"/>
    <property type="evidence" value="ECO:0007669"/>
    <property type="project" value="UniProtKB-KW"/>
</dbReference>